<evidence type="ECO:0000313" key="2">
    <source>
        <dbReference type="Proteomes" id="UP000053105"/>
    </source>
</evidence>
<reference evidence="1 2" key="1">
    <citation type="submission" date="2015-07" db="EMBL/GenBank/DDBJ databases">
        <title>The genome of Melipona quadrifasciata.</title>
        <authorList>
            <person name="Pan H."/>
            <person name="Kapheim K."/>
        </authorList>
    </citation>
    <scope>NUCLEOTIDE SEQUENCE [LARGE SCALE GENOMIC DNA]</scope>
    <source>
        <strain evidence="1">0111107301</strain>
        <tissue evidence="1">Whole body</tissue>
    </source>
</reference>
<proteinExistence type="predicted"/>
<gene>
    <name evidence="1" type="ORF">WN51_09258</name>
</gene>
<organism evidence="1 2">
    <name type="scientific">Melipona quadrifasciata</name>
    <dbReference type="NCBI Taxonomy" id="166423"/>
    <lineage>
        <taxon>Eukaryota</taxon>
        <taxon>Metazoa</taxon>
        <taxon>Ecdysozoa</taxon>
        <taxon>Arthropoda</taxon>
        <taxon>Hexapoda</taxon>
        <taxon>Insecta</taxon>
        <taxon>Pterygota</taxon>
        <taxon>Neoptera</taxon>
        <taxon>Endopterygota</taxon>
        <taxon>Hymenoptera</taxon>
        <taxon>Apocrita</taxon>
        <taxon>Aculeata</taxon>
        <taxon>Apoidea</taxon>
        <taxon>Anthophila</taxon>
        <taxon>Apidae</taxon>
        <taxon>Melipona</taxon>
    </lineage>
</organism>
<protein>
    <submittedName>
        <fullName evidence="1">Uncharacterized protein</fullName>
    </submittedName>
</protein>
<keyword evidence="2" id="KW-1185">Reference proteome</keyword>
<dbReference type="Proteomes" id="UP000053105">
    <property type="component" value="Unassembled WGS sequence"/>
</dbReference>
<accession>A0A0N0U6E6</accession>
<dbReference type="OrthoDB" id="8188647at2759"/>
<dbReference type="AlphaFoldDB" id="A0A0N0U6E6"/>
<name>A0A0N0U6E6_9HYME</name>
<evidence type="ECO:0000313" key="1">
    <source>
        <dbReference type="EMBL" id="KOX77594.1"/>
    </source>
</evidence>
<sequence>MIERWGAWERFEGDLAVAAKILLDYGAIAQYQTTPLLLEVYPTSPRESRDPNQPIANFRCINVAPDPIFWVIPTKITFSDKKKENLEALPYEVANKLVDFSWLSLLRTCF</sequence>
<dbReference type="EMBL" id="KQ435729">
    <property type="protein sequence ID" value="KOX77594.1"/>
    <property type="molecule type" value="Genomic_DNA"/>
</dbReference>